<dbReference type="Pfam" id="PF07331">
    <property type="entry name" value="TctB"/>
    <property type="match status" value="1"/>
</dbReference>
<dbReference type="AlphaFoldDB" id="A0A6M4GYQ2"/>
<dbReference type="RefSeq" id="WP_171094490.1">
    <property type="nucleotide sequence ID" value="NZ_CP053069.1"/>
</dbReference>
<keyword evidence="4" id="KW-1185">Reference proteome</keyword>
<sequence>MMKKGNQTDFWAGVMFASIGFLFLIVAYGVKIGDKVLMAGYSMGTPARMGPAFFPFWLGLILFILGVAIAVMALRSSEVKPVEKFHWGPILWVLSAVVSFGLLMKPLGMPIAGIILVVIASMGSHDFRWKPTIILAVCLIIFATGVFVYGLKLPIPLCPDVANLQDMRACRV</sequence>
<name>A0A6M4GYQ2_9PROT</name>
<dbReference type="Proteomes" id="UP000501534">
    <property type="component" value="Chromosome"/>
</dbReference>
<feature type="transmembrane region" description="Helical" evidence="1">
    <location>
        <begin position="52"/>
        <end position="73"/>
    </location>
</feature>
<evidence type="ECO:0000256" key="1">
    <source>
        <dbReference type="SAM" id="Phobius"/>
    </source>
</evidence>
<evidence type="ECO:0000313" key="4">
    <source>
        <dbReference type="Proteomes" id="UP000501534"/>
    </source>
</evidence>
<gene>
    <name evidence="3" type="ORF">DSM104443_03442</name>
</gene>
<keyword evidence="1" id="KW-0812">Transmembrane</keyword>
<evidence type="ECO:0000259" key="2">
    <source>
        <dbReference type="Pfam" id="PF07331"/>
    </source>
</evidence>
<dbReference type="InterPro" id="IPR009936">
    <property type="entry name" value="DUF1468"/>
</dbReference>
<keyword evidence="1" id="KW-0472">Membrane</keyword>
<proteinExistence type="predicted"/>
<feature type="transmembrane region" description="Helical" evidence="1">
    <location>
        <begin position="12"/>
        <end position="32"/>
    </location>
</feature>
<protein>
    <recommendedName>
        <fullName evidence="2">DUF1468 domain-containing protein</fullName>
    </recommendedName>
</protein>
<keyword evidence="1" id="KW-1133">Transmembrane helix</keyword>
<feature type="transmembrane region" description="Helical" evidence="1">
    <location>
        <begin position="132"/>
        <end position="151"/>
    </location>
</feature>
<organism evidence="3 4">
    <name type="scientific">Usitatibacter rugosus</name>
    <dbReference type="NCBI Taxonomy" id="2732067"/>
    <lineage>
        <taxon>Bacteria</taxon>
        <taxon>Pseudomonadati</taxon>
        <taxon>Pseudomonadota</taxon>
        <taxon>Betaproteobacteria</taxon>
        <taxon>Nitrosomonadales</taxon>
        <taxon>Usitatibacteraceae</taxon>
        <taxon>Usitatibacter</taxon>
    </lineage>
</organism>
<dbReference type="EMBL" id="CP053069">
    <property type="protein sequence ID" value="QJR12356.1"/>
    <property type="molecule type" value="Genomic_DNA"/>
</dbReference>
<feature type="domain" description="DUF1468" evidence="2">
    <location>
        <begin position="19"/>
        <end position="156"/>
    </location>
</feature>
<dbReference type="KEGG" id="uru:DSM104443_03442"/>
<feature type="transmembrane region" description="Helical" evidence="1">
    <location>
        <begin position="85"/>
        <end position="103"/>
    </location>
</feature>
<evidence type="ECO:0000313" key="3">
    <source>
        <dbReference type="EMBL" id="QJR12356.1"/>
    </source>
</evidence>
<reference evidence="3 4" key="1">
    <citation type="submission" date="2020-04" db="EMBL/GenBank/DDBJ databases">
        <title>Usitatibacter rugosus gen. nov., sp. nov. and Usitatibacter palustris sp. nov., novel members of Usitatibacteraceae fam. nov. within the order Nitrosomonadales isolated from soil.</title>
        <authorList>
            <person name="Huber K.J."/>
            <person name="Neumann-Schaal M."/>
            <person name="Geppert A."/>
            <person name="Luckner M."/>
            <person name="Wanner G."/>
            <person name="Overmann J."/>
        </authorList>
    </citation>
    <scope>NUCLEOTIDE SEQUENCE [LARGE SCALE GENOMIC DNA]</scope>
    <source>
        <strain evidence="3 4">0125_3</strain>
    </source>
</reference>
<accession>A0A6M4GYQ2</accession>